<proteinExistence type="predicted"/>
<evidence type="ECO:0000313" key="2">
    <source>
        <dbReference type="EMBL" id="KZS95469.1"/>
    </source>
</evidence>
<gene>
    <name evidence="2" type="ORF">SISNIDRAFT_483703</name>
</gene>
<reference evidence="2 3" key="1">
    <citation type="journal article" date="2016" name="Mol. Biol. Evol.">
        <title>Comparative Genomics of Early-Diverging Mushroom-Forming Fungi Provides Insights into the Origins of Lignocellulose Decay Capabilities.</title>
        <authorList>
            <person name="Nagy L.G."/>
            <person name="Riley R."/>
            <person name="Tritt A."/>
            <person name="Adam C."/>
            <person name="Daum C."/>
            <person name="Floudas D."/>
            <person name="Sun H."/>
            <person name="Yadav J.S."/>
            <person name="Pangilinan J."/>
            <person name="Larsson K.H."/>
            <person name="Matsuura K."/>
            <person name="Barry K."/>
            <person name="Labutti K."/>
            <person name="Kuo R."/>
            <person name="Ohm R.A."/>
            <person name="Bhattacharya S.S."/>
            <person name="Shirouzu T."/>
            <person name="Yoshinaga Y."/>
            <person name="Martin F.M."/>
            <person name="Grigoriev I.V."/>
            <person name="Hibbett D.S."/>
        </authorList>
    </citation>
    <scope>NUCLEOTIDE SEQUENCE [LARGE SCALE GENOMIC DNA]</scope>
    <source>
        <strain evidence="2 3">HHB9708</strain>
    </source>
</reference>
<dbReference type="EMBL" id="KV419401">
    <property type="protein sequence ID" value="KZS95469.1"/>
    <property type="molecule type" value="Genomic_DNA"/>
</dbReference>
<organism evidence="2 3">
    <name type="scientific">Sistotremastrum niveocremeum HHB9708</name>
    <dbReference type="NCBI Taxonomy" id="1314777"/>
    <lineage>
        <taxon>Eukaryota</taxon>
        <taxon>Fungi</taxon>
        <taxon>Dikarya</taxon>
        <taxon>Basidiomycota</taxon>
        <taxon>Agaricomycotina</taxon>
        <taxon>Agaricomycetes</taxon>
        <taxon>Sistotremastrales</taxon>
        <taxon>Sistotremastraceae</taxon>
        <taxon>Sertulicium</taxon>
        <taxon>Sertulicium niveocremeum</taxon>
    </lineage>
</organism>
<feature type="compositionally biased region" description="Basic and acidic residues" evidence="1">
    <location>
        <begin position="649"/>
        <end position="664"/>
    </location>
</feature>
<feature type="region of interest" description="Disordered" evidence="1">
    <location>
        <begin position="649"/>
        <end position="706"/>
    </location>
</feature>
<keyword evidence="3" id="KW-1185">Reference proteome</keyword>
<name>A0A164WY56_9AGAM</name>
<protein>
    <submittedName>
        <fullName evidence="2">Uncharacterized protein</fullName>
    </submittedName>
</protein>
<evidence type="ECO:0000313" key="3">
    <source>
        <dbReference type="Proteomes" id="UP000076722"/>
    </source>
</evidence>
<dbReference type="Proteomes" id="UP000076722">
    <property type="component" value="Unassembled WGS sequence"/>
</dbReference>
<accession>A0A164WY56</accession>
<dbReference type="AlphaFoldDB" id="A0A164WY56"/>
<sequence length="706" mass="80012">MKSWMKNQEFDDEWVYPVKLANIVARELNIALATPRDIKRIHKKGICAEVVRKLLHCSQGPKSMSTYRGILMNIRYIIHDNILAHEIYKQNLDDFVFKCLEPSAGIAKDTTKLRATAICLIHDMTLHFPSDETCHSAAIKWTAKLTRLLPKYTGRGGWHDNALWSMLSTIKIWLRSLCTYRAKHGHALSPDDLHALQLRTLANTLVGLLRFDDNSSPPAWDNINTISACLAWIAYYESNAILSLPNNKGLSLFVAFTLSPSLVLRSRGFLGLLNLRHPDYSYHGHGGRFCDPRNLQPIAGTILPDEENFLGDVVELTDADAALEIGLQDEPFGKSDQDNAVAHEIPSSPALLYFNAHHPNVWEPALKFVDLELNGASANESYEALCRRWFGSPKIDEATQLVMVNALRLHGEIYKADVLDHSFIMRQLGEEKRVGRDPERIYKFYARSRVLAHNGVKRWPDNCYFHYAVMRGHSGWYCSDSLAKGVKCQDLTDHMEKLMYQEGRFNLFSMGVAILSLEDSLLKMWACGVDQLIRAGGAIAHAFEQLKRGTEECRLLMVLAFMTEQIMGTVNFEPEVRKQWFEEAKDALVSLQKSKSTASLEMRAAAMDFFNHRQKAQKQWAPMIEAVGKYKEVSDENQRANKFKGLTYEARDSTPERKPYKAIDQDQTASAIPEPTLRTDGTVNLPDHFPDELPSNELRSKVDIGS</sequence>
<evidence type="ECO:0000256" key="1">
    <source>
        <dbReference type="SAM" id="MobiDB-lite"/>
    </source>
</evidence>